<organism evidence="2">
    <name type="scientific">Arundo donax</name>
    <name type="common">Giant reed</name>
    <name type="synonym">Donax arundinaceus</name>
    <dbReference type="NCBI Taxonomy" id="35708"/>
    <lineage>
        <taxon>Eukaryota</taxon>
        <taxon>Viridiplantae</taxon>
        <taxon>Streptophyta</taxon>
        <taxon>Embryophyta</taxon>
        <taxon>Tracheophyta</taxon>
        <taxon>Spermatophyta</taxon>
        <taxon>Magnoliopsida</taxon>
        <taxon>Liliopsida</taxon>
        <taxon>Poales</taxon>
        <taxon>Poaceae</taxon>
        <taxon>PACMAD clade</taxon>
        <taxon>Arundinoideae</taxon>
        <taxon>Arundineae</taxon>
        <taxon>Arundo</taxon>
    </lineage>
</organism>
<proteinExistence type="predicted"/>
<protein>
    <submittedName>
        <fullName evidence="2">Uncharacterized protein</fullName>
    </submittedName>
</protein>
<evidence type="ECO:0000313" key="2">
    <source>
        <dbReference type="EMBL" id="JAD60393.1"/>
    </source>
</evidence>
<dbReference type="AlphaFoldDB" id="A0A0A9BDZ9"/>
<evidence type="ECO:0000256" key="1">
    <source>
        <dbReference type="SAM" id="MobiDB-lite"/>
    </source>
</evidence>
<dbReference type="EMBL" id="GBRH01237502">
    <property type="protein sequence ID" value="JAD60393.1"/>
    <property type="molecule type" value="Transcribed_RNA"/>
</dbReference>
<reference evidence="2" key="1">
    <citation type="submission" date="2014-09" db="EMBL/GenBank/DDBJ databases">
        <authorList>
            <person name="Magalhaes I.L.F."/>
            <person name="Oliveira U."/>
            <person name="Santos F.R."/>
            <person name="Vidigal T.H.D.A."/>
            <person name="Brescovit A.D."/>
            <person name="Santos A.J."/>
        </authorList>
    </citation>
    <scope>NUCLEOTIDE SEQUENCE</scope>
    <source>
        <tissue evidence="2">Shoot tissue taken approximately 20 cm above the soil surface</tissue>
    </source>
</reference>
<accession>A0A0A9BDZ9</accession>
<name>A0A0A9BDZ9_ARUDO</name>
<feature type="region of interest" description="Disordered" evidence="1">
    <location>
        <begin position="71"/>
        <end position="123"/>
    </location>
</feature>
<sequence length="141" mass="15217">MRPRPFRHGDLSPMYLRSSSVTNRFPTNTSSCPPERSTATFAIVHRTSSSISSTNLCCDMSTDRHRCGALAASSHEWHARPAPMRTSTAPSLPKTDARTSRGSSDQSLAPDGGGSGRTASVPASILPWQQLRTRFVLSLSS</sequence>
<reference evidence="2" key="2">
    <citation type="journal article" date="2015" name="Data Brief">
        <title>Shoot transcriptome of the giant reed, Arundo donax.</title>
        <authorList>
            <person name="Barrero R.A."/>
            <person name="Guerrero F.D."/>
            <person name="Moolhuijzen P."/>
            <person name="Goolsby J.A."/>
            <person name="Tidwell J."/>
            <person name="Bellgard S.E."/>
            <person name="Bellgard M.I."/>
        </authorList>
    </citation>
    <scope>NUCLEOTIDE SEQUENCE</scope>
    <source>
        <tissue evidence="2">Shoot tissue taken approximately 20 cm above the soil surface</tissue>
    </source>
</reference>